<dbReference type="EMBL" id="CP042806">
    <property type="protein sequence ID" value="QEE29259.1"/>
    <property type="molecule type" value="Genomic_DNA"/>
</dbReference>
<protein>
    <recommendedName>
        <fullName evidence="3">Tetratricopeptide repeat protein</fullName>
    </recommendedName>
</protein>
<dbReference type="Pfam" id="PF13432">
    <property type="entry name" value="TPR_16"/>
    <property type="match status" value="1"/>
</dbReference>
<name>A0A5B9EBV5_9BACT</name>
<reference evidence="1 2" key="1">
    <citation type="submission" date="2019-08" db="EMBL/GenBank/DDBJ databases">
        <title>Complete genome sequence of Terriglobus albidus strain ORNL.</title>
        <authorList>
            <person name="Podar M."/>
        </authorList>
    </citation>
    <scope>NUCLEOTIDE SEQUENCE [LARGE SCALE GENOMIC DNA]</scope>
    <source>
        <strain evidence="1 2">ORNL</strain>
    </source>
</reference>
<dbReference type="AlphaFoldDB" id="A0A5B9EBV5"/>
<dbReference type="SUPFAM" id="SSF48452">
    <property type="entry name" value="TPR-like"/>
    <property type="match status" value="1"/>
</dbReference>
<accession>A0A5B9EBV5</accession>
<evidence type="ECO:0000313" key="2">
    <source>
        <dbReference type="Proteomes" id="UP000321820"/>
    </source>
</evidence>
<evidence type="ECO:0008006" key="3">
    <source>
        <dbReference type="Google" id="ProtNLM"/>
    </source>
</evidence>
<keyword evidence="2" id="KW-1185">Reference proteome</keyword>
<gene>
    <name evidence="1" type="ORF">FTW19_15405</name>
</gene>
<dbReference type="SMART" id="SM00028">
    <property type="entry name" value="TPR"/>
    <property type="match status" value="2"/>
</dbReference>
<dbReference type="InterPro" id="IPR011990">
    <property type="entry name" value="TPR-like_helical_dom_sf"/>
</dbReference>
<sequence>MAAALEPAVKSNPKDALSHHLLCRAYYAQELPDRAVPHCEAAVANDSGNAIYYLWLGRAYGLKADKSGPFTGFSMAKRSVASFERAFQLAPTNLDAINDLGEFYARAPSIVGGGTDKARQLAERIQPLSAAKYHRILSLVAEKEKDYGAAEQELKKEVEIKHTAENLMDLVAFYDRRKRVDDAVSVIRDLINTDRPRSAPSFDAATFLTEQHRDPALAERLLKEYLASPARSDQAPVFRAHVLLGKILDDRGDKEGAKAEYQAALALARDYPLARHALGM</sequence>
<dbReference type="KEGG" id="talb:FTW19_15405"/>
<proteinExistence type="predicted"/>
<dbReference type="Gene3D" id="1.25.40.10">
    <property type="entry name" value="Tetratricopeptide repeat domain"/>
    <property type="match status" value="2"/>
</dbReference>
<dbReference type="OrthoDB" id="192575at2"/>
<evidence type="ECO:0000313" key="1">
    <source>
        <dbReference type="EMBL" id="QEE29259.1"/>
    </source>
</evidence>
<dbReference type="InterPro" id="IPR019734">
    <property type="entry name" value="TPR_rpt"/>
</dbReference>
<organism evidence="1 2">
    <name type="scientific">Terriglobus albidus</name>
    <dbReference type="NCBI Taxonomy" id="1592106"/>
    <lineage>
        <taxon>Bacteria</taxon>
        <taxon>Pseudomonadati</taxon>
        <taxon>Acidobacteriota</taxon>
        <taxon>Terriglobia</taxon>
        <taxon>Terriglobales</taxon>
        <taxon>Acidobacteriaceae</taxon>
        <taxon>Terriglobus</taxon>
    </lineage>
</organism>
<dbReference type="Proteomes" id="UP000321820">
    <property type="component" value="Chromosome"/>
</dbReference>